<evidence type="ECO:0000313" key="2">
    <source>
        <dbReference type="EMBL" id="VDI24753.1"/>
    </source>
</evidence>
<gene>
    <name evidence="2" type="ORF">MGAL_10B050037</name>
</gene>
<feature type="region of interest" description="Disordered" evidence="1">
    <location>
        <begin position="23"/>
        <end position="51"/>
    </location>
</feature>
<reference evidence="2" key="1">
    <citation type="submission" date="2018-11" db="EMBL/GenBank/DDBJ databases">
        <authorList>
            <person name="Alioto T."/>
            <person name="Alioto T."/>
        </authorList>
    </citation>
    <scope>NUCLEOTIDE SEQUENCE</scope>
</reference>
<feature type="region of interest" description="Disordered" evidence="1">
    <location>
        <begin position="221"/>
        <end position="247"/>
    </location>
</feature>
<evidence type="ECO:0000256" key="1">
    <source>
        <dbReference type="SAM" id="MobiDB-lite"/>
    </source>
</evidence>
<organism evidence="2 3">
    <name type="scientific">Mytilus galloprovincialis</name>
    <name type="common">Mediterranean mussel</name>
    <dbReference type="NCBI Taxonomy" id="29158"/>
    <lineage>
        <taxon>Eukaryota</taxon>
        <taxon>Metazoa</taxon>
        <taxon>Spiralia</taxon>
        <taxon>Lophotrochozoa</taxon>
        <taxon>Mollusca</taxon>
        <taxon>Bivalvia</taxon>
        <taxon>Autobranchia</taxon>
        <taxon>Pteriomorphia</taxon>
        <taxon>Mytilida</taxon>
        <taxon>Mytiloidea</taxon>
        <taxon>Mytilidae</taxon>
        <taxon>Mytilinae</taxon>
        <taxon>Mytilus</taxon>
    </lineage>
</organism>
<name>A0A8B6DUJ8_MYTGA</name>
<comment type="caution">
    <text evidence="2">The sequence shown here is derived from an EMBL/GenBank/DDBJ whole genome shotgun (WGS) entry which is preliminary data.</text>
</comment>
<feature type="compositionally biased region" description="Low complexity" evidence="1">
    <location>
        <begin position="26"/>
        <end position="40"/>
    </location>
</feature>
<protein>
    <submittedName>
        <fullName evidence="2">Uncharacterized protein</fullName>
    </submittedName>
</protein>
<dbReference type="EMBL" id="UYJE01004072">
    <property type="protein sequence ID" value="VDI24753.1"/>
    <property type="molecule type" value="Genomic_DNA"/>
</dbReference>
<dbReference type="AlphaFoldDB" id="A0A8B6DUJ8"/>
<evidence type="ECO:0000313" key="3">
    <source>
        <dbReference type="Proteomes" id="UP000596742"/>
    </source>
</evidence>
<sequence length="364" mass="41092">MKGIPVQELAFNLQREQARLFRLESSRSSGRMPSSMSAAGPDNKRQKNQRCKPAFKETRTYQIDDVQQRNLQSGEQVPVRNIWIRERSVEGKITLRRNHTQLPLTVGLKKLQIEMLTVKGFTLQEEDDILVCTDESGDIKNFLCARYLVEALFILDEEEYITIITRPREVNTPTTPILTRSIKPISPLSEISPCSISLGIEDYSSVSPVKKNLVDLFDSPTRQAVEEPREETSMVPEKPTPEPSTVTTTLRDSRHLALPAIGDEVCPEDRFQAPPSRFQCSYEASKCMLVVEKAKKTGKYTGSVLPVGYGCVKKEEMCILPDGTVYKLSATWVPDPSFQILKSEDTQTEERQVQQTSTQTVSFV</sequence>
<proteinExistence type="predicted"/>
<accession>A0A8B6DUJ8</accession>
<dbReference type="Proteomes" id="UP000596742">
    <property type="component" value="Unassembled WGS sequence"/>
</dbReference>
<keyword evidence="3" id="KW-1185">Reference proteome</keyword>